<dbReference type="GO" id="GO:0007059">
    <property type="term" value="P:chromosome segregation"/>
    <property type="evidence" value="ECO:0000318"/>
    <property type="project" value="GO_Central"/>
</dbReference>
<dbReference type="GO" id="GO:0048236">
    <property type="term" value="P:plant-type sporogenesis"/>
    <property type="evidence" value="ECO:0007669"/>
    <property type="project" value="EnsemblPlants"/>
</dbReference>
<dbReference type="AlphaFoldDB" id="A0A9K3DUA8"/>
<gene>
    <name evidence="2" type="ORF">HanXRQr2_Chr16g0759611</name>
</gene>
<dbReference type="GO" id="GO:0051026">
    <property type="term" value="P:chiasma assembly"/>
    <property type="evidence" value="ECO:0007669"/>
    <property type="project" value="EnsemblPlants"/>
</dbReference>
<accession>A0A9K3DUA8</accession>
<proteinExistence type="predicted"/>
<dbReference type="GO" id="GO:0009555">
    <property type="term" value="P:pollen development"/>
    <property type="evidence" value="ECO:0007669"/>
    <property type="project" value="EnsemblPlants"/>
</dbReference>
<sequence length="369" mass="41985">MASETTTTAASDEPLKLALAMALLRSKLVNKTSETSHPPSDTSSSEALKWKRKAKERKQEILRLKQDLVEVEDGMHHEVFPGSASCKCYFFDNLGKMSPNEISGEGFDERFKDVLRRRFLRQVRLKERRKRRNDGSTQRLFLSDNKAEETEQLRASADFLVELCDTVRPDDGDFANWSHQAVDFILDTINNTLSKGKNIESVDGIVGSLSLHIVRKMCTTLQGNAHHDARIHVQHLLRKLGSESCIGQRVILAVSQRICLLAENLLFLDPFESTFPEMHSNLYILIQLIEFLVSDYLISWSKTSGFATELFEEWVTSILHARKGLQLLESRCGLYILYMDRVTGLIAKLVGQAESLQRLNPNILQRLFC</sequence>
<evidence type="ECO:0000256" key="1">
    <source>
        <dbReference type="SAM" id="MobiDB-lite"/>
    </source>
</evidence>
<organism evidence="2 3">
    <name type="scientific">Helianthus annuus</name>
    <name type="common">Common sunflower</name>
    <dbReference type="NCBI Taxonomy" id="4232"/>
    <lineage>
        <taxon>Eukaryota</taxon>
        <taxon>Viridiplantae</taxon>
        <taxon>Streptophyta</taxon>
        <taxon>Embryophyta</taxon>
        <taxon>Tracheophyta</taxon>
        <taxon>Spermatophyta</taxon>
        <taxon>Magnoliopsida</taxon>
        <taxon>eudicotyledons</taxon>
        <taxon>Gunneridae</taxon>
        <taxon>Pentapetalae</taxon>
        <taxon>asterids</taxon>
        <taxon>campanulids</taxon>
        <taxon>Asterales</taxon>
        <taxon>Asteraceae</taxon>
        <taxon>Asteroideae</taxon>
        <taxon>Heliantheae alliance</taxon>
        <taxon>Heliantheae</taxon>
        <taxon>Helianthus</taxon>
    </lineage>
</organism>
<reference evidence="2" key="2">
    <citation type="submission" date="2020-06" db="EMBL/GenBank/DDBJ databases">
        <title>Helianthus annuus Genome sequencing and assembly Release 2.</title>
        <authorList>
            <person name="Gouzy J."/>
            <person name="Langlade N."/>
            <person name="Munos S."/>
        </authorList>
    </citation>
    <scope>NUCLEOTIDE SEQUENCE</scope>
    <source>
        <tissue evidence="2">Leaves</tissue>
    </source>
</reference>
<dbReference type="InterPro" id="IPR037500">
    <property type="entry name" value="Msp1"/>
</dbReference>
<dbReference type="Proteomes" id="UP000215914">
    <property type="component" value="Unassembled WGS sequence"/>
</dbReference>
<protein>
    <recommendedName>
        <fullName evidence="4">Multipolar spindle 1</fullName>
    </recommendedName>
</protein>
<dbReference type="GO" id="GO:0000212">
    <property type="term" value="P:meiotic spindle organization"/>
    <property type="evidence" value="ECO:0000318"/>
    <property type="project" value="GO_Central"/>
</dbReference>
<dbReference type="GO" id="GO:0007140">
    <property type="term" value="P:male meiotic nuclear division"/>
    <property type="evidence" value="ECO:0000318"/>
    <property type="project" value="GO_Central"/>
</dbReference>
<comment type="caution">
    <text evidence="2">The sequence shown here is derived from an EMBL/GenBank/DDBJ whole genome shotgun (WGS) entry which is preliminary data.</text>
</comment>
<dbReference type="Gramene" id="mRNA:HanXRQr2_Chr16g0759611">
    <property type="protein sequence ID" value="mRNA:HanXRQr2_Chr16g0759611"/>
    <property type="gene ID" value="HanXRQr2_Chr16g0759611"/>
</dbReference>
<evidence type="ECO:0000313" key="2">
    <source>
        <dbReference type="EMBL" id="KAF5760968.1"/>
    </source>
</evidence>
<dbReference type="PANTHER" id="PTHR35768:SF1">
    <property type="entry name" value="PROTEIN MULTIPOLAR SPINDLE 1"/>
    <property type="match status" value="1"/>
</dbReference>
<feature type="compositionally biased region" description="Polar residues" evidence="1">
    <location>
        <begin position="30"/>
        <end position="46"/>
    </location>
</feature>
<dbReference type="PANTHER" id="PTHR35768">
    <property type="entry name" value="PROTEIN MULTIPOLAR SPINDLE 1"/>
    <property type="match status" value="1"/>
</dbReference>
<feature type="region of interest" description="Disordered" evidence="1">
    <location>
        <begin position="30"/>
        <end position="50"/>
    </location>
</feature>
<dbReference type="GO" id="GO:0042138">
    <property type="term" value="P:meiotic DNA double-strand break formation"/>
    <property type="evidence" value="ECO:0000318"/>
    <property type="project" value="GO_Central"/>
</dbReference>
<name>A0A9K3DUA8_HELAN</name>
<evidence type="ECO:0008006" key="4">
    <source>
        <dbReference type="Google" id="ProtNLM"/>
    </source>
</evidence>
<dbReference type="GO" id="GO:0009553">
    <property type="term" value="P:embryo sac development"/>
    <property type="evidence" value="ECO:0007669"/>
    <property type="project" value="EnsemblPlants"/>
</dbReference>
<keyword evidence="3" id="KW-1185">Reference proteome</keyword>
<reference evidence="2" key="1">
    <citation type="journal article" date="2017" name="Nature">
        <title>The sunflower genome provides insights into oil metabolism, flowering and Asterid evolution.</title>
        <authorList>
            <person name="Badouin H."/>
            <person name="Gouzy J."/>
            <person name="Grassa C.J."/>
            <person name="Murat F."/>
            <person name="Staton S.E."/>
            <person name="Cottret L."/>
            <person name="Lelandais-Briere C."/>
            <person name="Owens G.L."/>
            <person name="Carrere S."/>
            <person name="Mayjonade B."/>
            <person name="Legrand L."/>
            <person name="Gill N."/>
            <person name="Kane N.C."/>
            <person name="Bowers J.E."/>
            <person name="Hubner S."/>
            <person name="Bellec A."/>
            <person name="Berard A."/>
            <person name="Berges H."/>
            <person name="Blanchet N."/>
            <person name="Boniface M.C."/>
            <person name="Brunel D."/>
            <person name="Catrice O."/>
            <person name="Chaidir N."/>
            <person name="Claudel C."/>
            <person name="Donnadieu C."/>
            <person name="Faraut T."/>
            <person name="Fievet G."/>
            <person name="Helmstetter N."/>
            <person name="King M."/>
            <person name="Knapp S.J."/>
            <person name="Lai Z."/>
            <person name="Le Paslier M.C."/>
            <person name="Lippi Y."/>
            <person name="Lorenzon L."/>
            <person name="Mandel J.R."/>
            <person name="Marage G."/>
            <person name="Marchand G."/>
            <person name="Marquand E."/>
            <person name="Bret-Mestries E."/>
            <person name="Morien E."/>
            <person name="Nambeesan S."/>
            <person name="Nguyen T."/>
            <person name="Pegot-Espagnet P."/>
            <person name="Pouilly N."/>
            <person name="Raftis F."/>
            <person name="Sallet E."/>
            <person name="Schiex T."/>
            <person name="Thomas J."/>
            <person name="Vandecasteele C."/>
            <person name="Vares D."/>
            <person name="Vear F."/>
            <person name="Vautrin S."/>
            <person name="Crespi M."/>
            <person name="Mangin B."/>
            <person name="Burke J.M."/>
            <person name="Salse J."/>
            <person name="Munos S."/>
            <person name="Vincourt P."/>
            <person name="Rieseberg L.H."/>
            <person name="Langlade N.B."/>
        </authorList>
    </citation>
    <scope>NUCLEOTIDE SEQUENCE</scope>
    <source>
        <tissue evidence="2">Leaves</tissue>
    </source>
</reference>
<evidence type="ECO:0000313" key="3">
    <source>
        <dbReference type="Proteomes" id="UP000215914"/>
    </source>
</evidence>
<dbReference type="EMBL" id="MNCJ02000331">
    <property type="protein sequence ID" value="KAF5760968.1"/>
    <property type="molecule type" value="Genomic_DNA"/>
</dbReference>